<organism evidence="8">
    <name type="scientific">Rhipicephalus microplus</name>
    <name type="common">Cattle tick</name>
    <name type="synonym">Boophilus microplus</name>
    <dbReference type="NCBI Taxonomy" id="6941"/>
    <lineage>
        <taxon>Eukaryota</taxon>
        <taxon>Metazoa</taxon>
        <taxon>Ecdysozoa</taxon>
        <taxon>Arthropoda</taxon>
        <taxon>Chelicerata</taxon>
        <taxon>Arachnida</taxon>
        <taxon>Acari</taxon>
        <taxon>Parasitiformes</taxon>
        <taxon>Ixodida</taxon>
        <taxon>Ixodoidea</taxon>
        <taxon>Ixodidae</taxon>
        <taxon>Rhipicephalinae</taxon>
        <taxon>Rhipicephalus</taxon>
        <taxon>Boophilus</taxon>
    </lineage>
</organism>
<dbReference type="InterPro" id="IPR028564">
    <property type="entry name" value="MT_TRM10-typ"/>
</dbReference>
<evidence type="ECO:0000313" key="8">
    <source>
        <dbReference type="EMBL" id="NOV39404.1"/>
    </source>
</evidence>
<dbReference type="InterPro" id="IPR038459">
    <property type="entry name" value="MT_TRM10-typ_sf"/>
</dbReference>
<keyword evidence="2 8" id="KW-0489">Methyltransferase</keyword>
<dbReference type="GO" id="GO:0052905">
    <property type="term" value="F:tRNA (guanosine(9)-N1)-methyltransferase activity"/>
    <property type="evidence" value="ECO:0007669"/>
    <property type="project" value="UniProtKB-EC"/>
</dbReference>
<dbReference type="OMA" id="NHIFAFM"/>
<dbReference type="VEuPathDB" id="VectorBase:LOC119161024"/>
<dbReference type="OrthoDB" id="278300at2759"/>
<evidence type="ECO:0000256" key="2">
    <source>
        <dbReference type="ARBA" id="ARBA00022603"/>
    </source>
</evidence>
<keyword evidence="4" id="KW-0949">S-adenosyl-L-methionine</keyword>
<comment type="catalytic activity">
    <reaction evidence="5">
        <text>guanosine(9) in tRNA + S-adenosyl-L-methionine = N(1)-methylguanosine(9) in tRNA + S-adenosyl-L-homocysteine + H(+)</text>
        <dbReference type="Rhea" id="RHEA:43156"/>
        <dbReference type="Rhea" id="RHEA-COMP:10367"/>
        <dbReference type="Rhea" id="RHEA-COMP:10368"/>
        <dbReference type="ChEBI" id="CHEBI:15378"/>
        <dbReference type="ChEBI" id="CHEBI:57856"/>
        <dbReference type="ChEBI" id="CHEBI:59789"/>
        <dbReference type="ChEBI" id="CHEBI:73542"/>
        <dbReference type="ChEBI" id="CHEBI:74269"/>
        <dbReference type="EC" id="2.1.1.221"/>
    </reaction>
</comment>
<evidence type="ECO:0000256" key="3">
    <source>
        <dbReference type="ARBA" id="ARBA00022679"/>
    </source>
</evidence>
<dbReference type="Gene3D" id="3.40.1280.30">
    <property type="match status" value="1"/>
</dbReference>
<evidence type="ECO:0000256" key="5">
    <source>
        <dbReference type="ARBA" id="ARBA00048434"/>
    </source>
</evidence>
<feature type="domain" description="SAM-dependent MTase TRM10-type" evidence="7">
    <location>
        <begin position="104"/>
        <end position="295"/>
    </location>
</feature>
<dbReference type="CDD" id="cd18101">
    <property type="entry name" value="Trm10euk_A"/>
    <property type="match status" value="1"/>
</dbReference>
<proteinExistence type="predicted"/>
<keyword evidence="3 8" id="KW-0808">Transferase</keyword>
<dbReference type="EMBL" id="GHWJ01006667">
    <property type="protein sequence ID" value="NOV39404.1"/>
    <property type="molecule type" value="Transcribed_RNA"/>
</dbReference>
<protein>
    <recommendedName>
        <fullName evidence="1">tRNA (guanine(9)-N(1))-methyltransferase</fullName>
        <ecNumber evidence="1">2.1.1.221</ecNumber>
    </recommendedName>
</protein>
<dbReference type="FunFam" id="3.40.1280.30:FF:000001">
    <property type="entry name" value="tRNA methyltransferase 10 homolog A"/>
    <property type="match status" value="1"/>
</dbReference>
<dbReference type="PROSITE" id="PS51675">
    <property type="entry name" value="SAM_MT_TRM10"/>
    <property type="match status" value="1"/>
</dbReference>
<dbReference type="PANTHER" id="PTHR13563:SF13">
    <property type="entry name" value="TRNA METHYLTRANSFERASE 10 HOMOLOG A"/>
    <property type="match status" value="1"/>
</dbReference>
<dbReference type="EC" id="2.1.1.221" evidence="1"/>
<dbReference type="GO" id="GO:0002939">
    <property type="term" value="P:tRNA N1-guanine methylation"/>
    <property type="evidence" value="ECO:0007669"/>
    <property type="project" value="TreeGrafter"/>
</dbReference>
<dbReference type="AlphaFoldDB" id="A0A6M2D0Z2"/>
<evidence type="ECO:0000256" key="6">
    <source>
        <dbReference type="SAM" id="MobiDB-lite"/>
    </source>
</evidence>
<dbReference type="GO" id="GO:0005654">
    <property type="term" value="C:nucleoplasm"/>
    <property type="evidence" value="ECO:0007669"/>
    <property type="project" value="TreeGrafter"/>
</dbReference>
<feature type="region of interest" description="Disordered" evidence="6">
    <location>
        <begin position="82"/>
        <end position="101"/>
    </location>
</feature>
<dbReference type="KEGG" id="rmp:119161024"/>
<reference evidence="8" key="1">
    <citation type="submission" date="2019-09" db="EMBL/GenBank/DDBJ databases">
        <title>Organ-specific transcriptomic study of the physiology of the cattle tick, Rhipicephalus microplus.</title>
        <authorList>
            <person name="Tirloni L."/>
            <person name="Braz G."/>
            <person name="Gandara A.C.P."/>
            <person name="Sabadin G.A."/>
            <person name="da Silva R.M."/>
            <person name="Guizzo M.G."/>
            <person name="Machado J.A."/>
            <person name="Costa E.P."/>
            <person name="Gomes H.F."/>
            <person name="Moraes J."/>
            <person name="Mota M.B.S."/>
            <person name="Mesquita R.D."/>
            <person name="Alvarenga P.H."/>
            <person name="Alves F."/>
            <person name="Seixas A."/>
            <person name="da Fonseca R.N."/>
            <person name="Fogaca A."/>
            <person name="Logullo C."/>
            <person name="Tanaka A."/>
            <person name="Daffre S."/>
            <person name="Termignoni C."/>
            <person name="Vaz I.S.Jr."/>
            <person name="Oliveira P.L."/>
            <person name="Ribeiro J.M."/>
        </authorList>
    </citation>
    <scope>NUCLEOTIDE SEQUENCE</scope>
    <source>
        <strain evidence="8">Porto Alegre</strain>
    </source>
</reference>
<dbReference type="GO" id="GO:0000049">
    <property type="term" value="F:tRNA binding"/>
    <property type="evidence" value="ECO:0007669"/>
    <property type="project" value="TreeGrafter"/>
</dbReference>
<accession>A0A6M2D0Z2</accession>
<evidence type="ECO:0000259" key="7">
    <source>
        <dbReference type="PROSITE" id="PS51675"/>
    </source>
</evidence>
<evidence type="ECO:0000256" key="1">
    <source>
        <dbReference type="ARBA" id="ARBA00012797"/>
    </source>
</evidence>
<feature type="compositionally biased region" description="Acidic residues" evidence="6">
    <location>
        <begin position="311"/>
        <end position="331"/>
    </location>
</feature>
<evidence type="ECO:0000256" key="4">
    <source>
        <dbReference type="ARBA" id="ARBA00022691"/>
    </source>
</evidence>
<dbReference type="InterPro" id="IPR007356">
    <property type="entry name" value="tRNA_m1G_MeTrfase_euk"/>
</dbReference>
<feature type="compositionally biased region" description="Acidic residues" evidence="6">
    <location>
        <begin position="11"/>
        <end position="20"/>
    </location>
</feature>
<name>A0A6M2D0Z2_RHIMP</name>
<dbReference type="RefSeq" id="XP_037269238.1">
    <property type="nucleotide sequence ID" value="XM_037413341.2"/>
</dbReference>
<dbReference type="PANTHER" id="PTHR13563">
    <property type="entry name" value="TRNA (GUANINE-9-) METHYLTRANSFERASE"/>
    <property type="match status" value="1"/>
</dbReference>
<dbReference type="GeneID" id="119161024"/>
<feature type="region of interest" description="Disordered" evidence="6">
    <location>
        <begin position="1"/>
        <end position="29"/>
    </location>
</feature>
<feature type="region of interest" description="Disordered" evidence="6">
    <location>
        <begin position="292"/>
        <end position="331"/>
    </location>
</feature>
<sequence length="331" mass="37651">MEHENGKQDAAFEDNSDSSDVEGLVNVSGGSDKPVTKEFNLMTISELEALLNDPNSTLSKRFRKRVWRRIYWLKKRPERRALEKEKKKRKREAFKSRNGEAAVHKKPTITKMEESLCKIKVAIDLSFDSYMTDKEKGKCRKQVQRCYSLNRRSPAPVQFYLTGMAGSFKDGSMNMYGIQKWDVHASDDNHVSCFGKENVVYLTSESKNELHELEEGKAYVIGGLVDYNRKKGLCYRLAREQGVQHARLPIDNCLIMKTRQVLTIDQVFTILLNKTQGMTWTDALLAAIPQRKGAKPLDQGPGSSSFSHNSDDDELEDLGDDDEQEDLGEVS</sequence>